<proteinExistence type="inferred from homology"/>
<evidence type="ECO:0000259" key="6">
    <source>
        <dbReference type="Pfam" id="PF01625"/>
    </source>
</evidence>
<evidence type="ECO:0000313" key="7">
    <source>
        <dbReference type="Proteomes" id="UP000095283"/>
    </source>
</evidence>
<keyword evidence="7" id="KW-1185">Reference proteome</keyword>
<name>A0A1I7W7A5_HETBA</name>
<dbReference type="EC" id="1.8.4.11" evidence="2"/>
<protein>
    <recommendedName>
        <fullName evidence="2">peptide-methionine (S)-S-oxide reductase</fullName>
        <ecNumber evidence="2">1.8.4.11</ecNumber>
    </recommendedName>
    <alternativeName>
        <fullName evidence="4">Peptide-methionine (S)-S-oxide reductase</fullName>
    </alternativeName>
</protein>
<dbReference type="Pfam" id="PF01625">
    <property type="entry name" value="PMSR"/>
    <property type="match status" value="1"/>
</dbReference>
<comment type="similarity">
    <text evidence="1">Belongs to the MsrA Met sulfoxide reductase family.</text>
</comment>
<evidence type="ECO:0000256" key="2">
    <source>
        <dbReference type="ARBA" id="ARBA00012502"/>
    </source>
</evidence>
<reference evidence="8" key="1">
    <citation type="submission" date="2016-11" db="UniProtKB">
        <authorList>
            <consortium name="WormBaseParasite"/>
        </authorList>
    </citation>
    <scope>IDENTIFICATION</scope>
</reference>
<evidence type="ECO:0000256" key="1">
    <source>
        <dbReference type="ARBA" id="ARBA00005591"/>
    </source>
</evidence>
<accession>A0A1I7W7A5</accession>
<keyword evidence="3" id="KW-0560">Oxidoreductase</keyword>
<dbReference type="InterPro" id="IPR002569">
    <property type="entry name" value="Met_Sox_Rdtase_MsrA_dom"/>
</dbReference>
<feature type="domain" description="Peptide methionine sulphoxide reductase MsrA" evidence="6">
    <location>
        <begin position="70"/>
        <end position="102"/>
    </location>
</feature>
<evidence type="ECO:0000256" key="4">
    <source>
        <dbReference type="ARBA" id="ARBA00030643"/>
    </source>
</evidence>
<dbReference type="AlphaFoldDB" id="A0A1I7W7A5"/>
<sequence>MHQTESCVNPQSTQSNESNVSKYETATITRGWLFLVLTLVCNAFGGNQPSPSRKPVYYFICLDILSKFQNKFGYVETNIAKLEKFYQAEDYHQKYWLRNNKNIFNQLKLDDSQVANSVLATKLNAYAAGYTDFSELSDLQNEYQLSQPLVEQIIEYAKFGGDSRACH</sequence>
<dbReference type="Proteomes" id="UP000095283">
    <property type="component" value="Unplaced"/>
</dbReference>
<dbReference type="WBParaSite" id="Hba_00527">
    <property type="protein sequence ID" value="Hba_00527"/>
    <property type="gene ID" value="Hba_00527"/>
</dbReference>
<dbReference type="InterPro" id="IPR036509">
    <property type="entry name" value="Met_Sox_Rdtase_MsrA_sf"/>
</dbReference>
<dbReference type="Gene3D" id="3.30.1060.10">
    <property type="entry name" value="Peptide methionine sulphoxide reductase MsrA"/>
    <property type="match status" value="1"/>
</dbReference>
<organism evidence="7 8">
    <name type="scientific">Heterorhabditis bacteriophora</name>
    <name type="common">Entomopathogenic nematode worm</name>
    <dbReference type="NCBI Taxonomy" id="37862"/>
    <lineage>
        <taxon>Eukaryota</taxon>
        <taxon>Metazoa</taxon>
        <taxon>Ecdysozoa</taxon>
        <taxon>Nematoda</taxon>
        <taxon>Chromadorea</taxon>
        <taxon>Rhabditida</taxon>
        <taxon>Rhabditina</taxon>
        <taxon>Rhabditomorpha</taxon>
        <taxon>Strongyloidea</taxon>
        <taxon>Heterorhabditidae</taxon>
        <taxon>Heterorhabditis</taxon>
    </lineage>
</organism>
<dbReference type="SUPFAM" id="SSF55068">
    <property type="entry name" value="Peptide methionine sulfoxide reductase"/>
    <property type="match status" value="1"/>
</dbReference>
<evidence type="ECO:0000313" key="8">
    <source>
        <dbReference type="WBParaSite" id="Hba_00527"/>
    </source>
</evidence>
<dbReference type="GO" id="GO:0008113">
    <property type="term" value="F:peptide-methionine (S)-S-oxide reductase activity"/>
    <property type="evidence" value="ECO:0007669"/>
    <property type="project" value="UniProtKB-EC"/>
</dbReference>
<evidence type="ECO:0000256" key="5">
    <source>
        <dbReference type="SAM" id="MobiDB-lite"/>
    </source>
</evidence>
<evidence type="ECO:0000256" key="3">
    <source>
        <dbReference type="ARBA" id="ARBA00023002"/>
    </source>
</evidence>
<feature type="region of interest" description="Disordered" evidence="5">
    <location>
        <begin position="1"/>
        <end position="20"/>
    </location>
</feature>